<comment type="similarity">
    <text evidence="2">Belongs to the 2-oxoacid dehydrogenase family.</text>
</comment>
<name>A0A178M670_9CHLR</name>
<dbReference type="RefSeq" id="WP_066789535.1">
    <property type="nucleotide sequence ID" value="NZ_LWQS01000070.1"/>
</dbReference>
<dbReference type="Pfam" id="PF02817">
    <property type="entry name" value="E3_binding"/>
    <property type="match status" value="1"/>
</dbReference>
<protein>
    <recommendedName>
        <fullName evidence="9">Dihydrolipoamide acetyltransferase component of pyruvate dehydrogenase complex</fullName>
    </recommendedName>
</protein>
<dbReference type="InterPro" id="IPR023213">
    <property type="entry name" value="CAT-like_dom_sf"/>
</dbReference>
<dbReference type="InterPro" id="IPR004167">
    <property type="entry name" value="PSBD"/>
</dbReference>
<dbReference type="SUPFAM" id="SSF47005">
    <property type="entry name" value="Peripheral subunit-binding domain of 2-oxo acid dehydrogenase complex"/>
    <property type="match status" value="1"/>
</dbReference>
<dbReference type="STRING" id="1707952.A6A03_17330"/>
<dbReference type="SUPFAM" id="SSF51230">
    <property type="entry name" value="Single hybrid motif"/>
    <property type="match status" value="1"/>
</dbReference>
<accession>A0A178M670</accession>
<keyword evidence="4" id="KW-0012">Acyltransferase</keyword>
<dbReference type="GO" id="GO:0016407">
    <property type="term" value="F:acetyltransferase activity"/>
    <property type="evidence" value="ECO:0007669"/>
    <property type="project" value="TreeGrafter"/>
</dbReference>
<evidence type="ECO:0000259" key="6">
    <source>
        <dbReference type="PROSITE" id="PS51826"/>
    </source>
</evidence>
<comment type="cofactor">
    <cofactor evidence="1">
        <name>(R)-lipoate</name>
        <dbReference type="ChEBI" id="CHEBI:83088"/>
    </cofactor>
</comment>
<dbReference type="Gene3D" id="2.40.50.100">
    <property type="match status" value="1"/>
</dbReference>
<dbReference type="Gene3D" id="4.10.320.10">
    <property type="entry name" value="E3-binding domain"/>
    <property type="match status" value="1"/>
</dbReference>
<evidence type="ECO:0000256" key="3">
    <source>
        <dbReference type="ARBA" id="ARBA00022679"/>
    </source>
</evidence>
<dbReference type="InterPro" id="IPR050743">
    <property type="entry name" value="2-oxoacid_DH_E2_comp"/>
</dbReference>
<dbReference type="PANTHER" id="PTHR43178">
    <property type="entry name" value="DIHYDROLIPOAMIDE ACETYLTRANSFERASE COMPONENT OF PYRUVATE DEHYDROGENASE COMPLEX"/>
    <property type="match status" value="1"/>
</dbReference>
<dbReference type="PANTHER" id="PTHR43178:SF5">
    <property type="entry name" value="LIPOAMIDE ACYLTRANSFERASE COMPONENT OF BRANCHED-CHAIN ALPHA-KETO ACID DEHYDROGENASE COMPLEX, MITOCHONDRIAL"/>
    <property type="match status" value="1"/>
</dbReference>
<dbReference type="GO" id="GO:0031405">
    <property type="term" value="F:lipoic acid binding"/>
    <property type="evidence" value="ECO:0007669"/>
    <property type="project" value="TreeGrafter"/>
</dbReference>
<dbReference type="Gene3D" id="3.30.559.10">
    <property type="entry name" value="Chloramphenicol acetyltransferase-like domain"/>
    <property type="match status" value="1"/>
</dbReference>
<evidence type="ECO:0000313" key="8">
    <source>
        <dbReference type="Proteomes" id="UP000078287"/>
    </source>
</evidence>
<reference evidence="7 8" key="1">
    <citation type="submission" date="2016-04" db="EMBL/GenBank/DDBJ databases">
        <title>Chloroflexus islandicus sp. nov., a thermophilic filamentous anoxygenic phototrophic bacterium from geyser Strokkur (Iceland).</title>
        <authorList>
            <person name="Gaisin V.A."/>
            <person name="Kalashnikov A.M."/>
            <person name="Sukhacheva M.V."/>
            <person name="Grouzdev D.S."/>
            <person name="Ivanov T.M."/>
            <person name="Kuznetsov B."/>
            <person name="Gorlenko V.M."/>
        </authorList>
    </citation>
    <scope>NUCLEOTIDE SEQUENCE [LARGE SCALE GENOMIC DNA]</scope>
    <source>
        <strain evidence="8">isl-2</strain>
    </source>
</reference>
<dbReference type="CDD" id="cd06849">
    <property type="entry name" value="lipoyl_domain"/>
    <property type="match status" value="1"/>
</dbReference>
<evidence type="ECO:0000256" key="4">
    <source>
        <dbReference type="ARBA" id="ARBA00023315"/>
    </source>
</evidence>
<dbReference type="OrthoDB" id="147104at2"/>
<evidence type="ECO:0000259" key="5">
    <source>
        <dbReference type="PROSITE" id="PS50968"/>
    </source>
</evidence>
<organism evidence="7 8">
    <name type="scientific">Chloroflexus islandicus</name>
    <dbReference type="NCBI Taxonomy" id="1707952"/>
    <lineage>
        <taxon>Bacteria</taxon>
        <taxon>Bacillati</taxon>
        <taxon>Chloroflexota</taxon>
        <taxon>Chloroflexia</taxon>
        <taxon>Chloroflexales</taxon>
        <taxon>Chloroflexineae</taxon>
        <taxon>Chloroflexaceae</taxon>
        <taxon>Chloroflexus</taxon>
    </lineage>
</organism>
<evidence type="ECO:0000256" key="1">
    <source>
        <dbReference type="ARBA" id="ARBA00001938"/>
    </source>
</evidence>
<dbReference type="EMBL" id="LWQS01000070">
    <property type="protein sequence ID" value="OAN44242.1"/>
    <property type="molecule type" value="Genomic_DNA"/>
</dbReference>
<evidence type="ECO:0000313" key="7">
    <source>
        <dbReference type="EMBL" id="OAN44242.1"/>
    </source>
</evidence>
<keyword evidence="8" id="KW-1185">Reference proteome</keyword>
<dbReference type="PROSITE" id="PS51826">
    <property type="entry name" value="PSBD"/>
    <property type="match status" value="1"/>
</dbReference>
<proteinExistence type="inferred from homology"/>
<dbReference type="InterPro" id="IPR011053">
    <property type="entry name" value="Single_hybrid_motif"/>
</dbReference>
<evidence type="ECO:0000256" key="2">
    <source>
        <dbReference type="ARBA" id="ARBA00007317"/>
    </source>
</evidence>
<dbReference type="PROSITE" id="PS50968">
    <property type="entry name" value="BIOTINYL_LIPOYL"/>
    <property type="match status" value="1"/>
</dbReference>
<dbReference type="SUPFAM" id="SSF52777">
    <property type="entry name" value="CoA-dependent acyltransferases"/>
    <property type="match status" value="1"/>
</dbReference>
<evidence type="ECO:0008006" key="9">
    <source>
        <dbReference type="Google" id="ProtNLM"/>
    </source>
</evidence>
<dbReference type="AlphaFoldDB" id="A0A178M670"/>
<gene>
    <name evidence="7" type="ORF">A6A03_17330</name>
</gene>
<dbReference type="GO" id="GO:0005737">
    <property type="term" value="C:cytoplasm"/>
    <property type="evidence" value="ECO:0007669"/>
    <property type="project" value="TreeGrafter"/>
</dbReference>
<dbReference type="InterPro" id="IPR036625">
    <property type="entry name" value="E3-bd_dom_sf"/>
</dbReference>
<keyword evidence="3" id="KW-0808">Transferase</keyword>
<dbReference type="Proteomes" id="UP000078287">
    <property type="component" value="Unassembled WGS sequence"/>
</dbReference>
<dbReference type="InterPro" id="IPR000089">
    <property type="entry name" value="Biotin_lipoyl"/>
</dbReference>
<sequence length="358" mass="37136">MHQQTITLPPALGEATLLEWLVAVGDPLTPATPVARVLTADAEWVLPAQCDGVLVEQLVAPGAQVAAGAVLARYAPPRRLRVTPLARRMAAVLGIDLATLTGSGPAGRIGRADVLAAVRTSEGSTELQPVMIMASAEVMPPEPVGTIVEPAPMLADQMAAVATVIQPPLAITELIPLASATIAVDVQPLSRRCAAQAAEFAARGLQATPLGALIAAAAALFPMHPLINAAWSDSAIIVRHRYHVAAGLPDGRWRLIADAGDLTERGIARALAQANDDLSGATCVIAATNGWWQVVPPLPGTSAALTLSAAHSQPVALDTTTMVIGAIAHLSVWYDARILDHPAAMAFLRDVCRQLGVE</sequence>
<feature type="domain" description="Lipoyl-binding" evidence="5">
    <location>
        <begin position="3"/>
        <end position="75"/>
    </location>
</feature>
<feature type="domain" description="Peripheral subunit-binding (PSBD)" evidence="6">
    <location>
        <begin position="81"/>
        <end position="118"/>
    </location>
</feature>
<comment type="caution">
    <text evidence="7">The sequence shown here is derived from an EMBL/GenBank/DDBJ whole genome shotgun (WGS) entry which is preliminary data.</text>
</comment>